<proteinExistence type="predicted"/>
<sequence length="74" mass="8446">MPEQDHADLDRVLDDFTRSANWLIKLSALDEAQARDEAGQVYDTVATIEALLKRHLTDEEELAVPIILHHRLRG</sequence>
<comment type="caution">
    <text evidence="1">The sequence shown here is derived from an EMBL/GenBank/DDBJ whole genome shotgun (WGS) entry which is preliminary data.</text>
</comment>
<evidence type="ECO:0000313" key="1">
    <source>
        <dbReference type="EMBL" id="KEP69982.1"/>
    </source>
</evidence>
<reference evidence="1 2" key="1">
    <citation type="submission" date="2014-03" db="EMBL/GenBank/DDBJ databases">
        <title>The draft genome sequence of Thioclava dalianensis DLFJ1-1.</title>
        <authorList>
            <person name="Lai Q."/>
            <person name="Shao Z."/>
        </authorList>
    </citation>
    <scope>NUCLEOTIDE SEQUENCE [LARGE SCALE GENOMIC DNA]</scope>
    <source>
        <strain evidence="1 2">DLFJ1-1</strain>
    </source>
</reference>
<dbReference type="EMBL" id="JHEH01000009">
    <property type="protein sequence ID" value="KEP69982.1"/>
    <property type="molecule type" value="Genomic_DNA"/>
</dbReference>
<keyword evidence="2" id="KW-1185">Reference proteome</keyword>
<dbReference type="RefSeq" id="WP_051693457.1">
    <property type="nucleotide sequence ID" value="NZ_FOVB01000002.1"/>
</dbReference>
<name>A0A074U5Q8_9RHOB</name>
<dbReference type="AlphaFoldDB" id="A0A074U5Q8"/>
<protein>
    <submittedName>
        <fullName evidence="1">Cation-binding protein</fullName>
    </submittedName>
</protein>
<dbReference type="Proteomes" id="UP000027725">
    <property type="component" value="Unassembled WGS sequence"/>
</dbReference>
<dbReference type="STRING" id="1185766.SAMN05216224_102864"/>
<organism evidence="1 2">
    <name type="scientific">Thioclava dalianensis</name>
    <dbReference type="NCBI Taxonomy" id="1185766"/>
    <lineage>
        <taxon>Bacteria</taxon>
        <taxon>Pseudomonadati</taxon>
        <taxon>Pseudomonadota</taxon>
        <taxon>Alphaproteobacteria</taxon>
        <taxon>Rhodobacterales</taxon>
        <taxon>Paracoccaceae</taxon>
        <taxon>Thioclava</taxon>
    </lineage>
</organism>
<accession>A0A074U5Q8</accession>
<dbReference type="OrthoDB" id="6077989at2"/>
<gene>
    <name evidence="1" type="ORF">DL1_21080</name>
</gene>
<evidence type="ECO:0000313" key="2">
    <source>
        <dbReference type="Proteomes" id="UP000027725"/>
    </source>
</evidence>